<dbReference type="EMBL" id="VCID01000258">
    <property type="protein sequence ID" value="TNY48528.1"/>
    <property type="molecule type" value="Genomic_DNA"/>
</dbReference>
<dbReference type="GO" id="GO:0005524">
    <property type="term" value="F:ATP binding"/>
    <property type="evidence" value="ECO:0007669"/>
    <property type="project" value="UniProtKB-KW"/>
</dbReference>
<keyword evidence="1" id="KW-0067">ATP-binding</keyword>
<keyword evidence="1" id="KW-0547">Nucleotide-binding</keyword>
<dbReference type="AlphaFoldDB" id="A0A660A7A0"/>
<organism evidence="1 2">
    <name type="scientific">Streptococcus pyogenes</name>
    <dbReference type="NCBI Taxonomy" id="1314"/>
    <lineage>
        <taxon>Bacteria</taxon>
        <taxon>Bacillati</taxon>
        <taxon>Bacillota</taxon>
        <taxon>Bacilli</taxon>
        <taxon>Lactobacillales</taxon>
        <taxon>Streptococcaceae</taxon>
        <taxon>Streptococcus</taxon>
    </lineage>
</organism>
<reference evidence="1 2" key="1">
    <citation type="submission" date="2019-05" db="EMBL/GenBank/DDBJ databases">
        <title>Novel genomic isolates of S.pyogenes and S.dysgalactiae subsp. equisimilis associated to necrotising fasciitis (NSTI).</title>
        <authorList>
            <person name="Barrantes I."/>
        </authorList>
    </citation>
    <scope>NUCLEOTIDE SEQUENCE [LARGE SCALE GENOMIC DNA]</scope>
    <source>
        <strain evidence="1 2">SPY6028</strain>
    </source>
</reference>
<dbReference type="Proteomes" id="UP000316580">
    <property type="component" value="Unassembled WGS sequence"/>
</dbReference>
<accession>A0A660A7A0</accession>
<gene>
    <name evidence="1" type="ORF">FGO82_01085</name>
</gene>
<evidence type="ECO:0000313" key="2">
    <source>
        <dbReference type="Proteomes" id="UP000316580"/>
    </source>
</evidence>
<sequence>DARYKAYAKAQAYLTDSAVDIPVVALGGTPRVSKAIPFSGGFSWAGAKGPLAYKGMKLQDKPVTAKQYEKAKEKWLKAKAKSNAEYAEKLADHVEK</sequence>
<evidence type="ECO:0000313" key="1">
    <source>
        <dbReference type="EMBL" id="TNY48528.1"/>
    </source>
</evidence>
<feature type="non-terminal residue" evidence="1">
    <location>
        <position position="1"/>
    </location>
</feature>
<proteinExistence type="predicted"/>
<comment type="caution">
    <text evidence="1">The sequence shown here is derived from an EMBL/GenBank/DDBJ whole genome shotgun (WGS) entry which is preliminary data.</text>
</comment>
<name>A0A660A7A0_STRPY</name>
<protein>
    <submittedName>
        <fullName evidence="1">Peptide ABC transporter ATP-binding protein</fullName>
    </submittedName>
</protein>